<dbReference type="EMBL" id="CP131061">
    <property type="protein sequence ID" value="WNY27686.1"/>
    <property type="molecule type" value="Genomic_DNA"/>
</dbReference>
<accession>A0AA96V8B0</accession>
<evidence type="ECO:0000313" key="3">
    <source>
        <dbReference type="Proteomes" id="UP001304970"/>
    </source>
</evidence>
<keyword evidence="1" id="KW-0812">Transmembrane</keyword>
<dbReference type="RefSeq" id="WP_338097644.1">
    <property type="nucleotide sequence ID" value="NZ_CP131061.1"/>
</dbReference>
<keyword evidence="1" id="KW-0472">Membrane</keyword>
<evidence type="ECO:0000256" key="1">
    <source>
        <dbReference type="SAM" id="Phobius"/>
    </source>
</evidence>
<dbReference type="Proteomes" id="UP001304970">
    <property type="component" value="Chromosome"/>
</dbReference>
<evidence type="ECO:0008006" key="4">
    <source>
        <dbReference type="Google" id="ProtNLM"/>
    </source>
</evidence>
<proteinExistence type="predicted"/>
<dbReference type="AlphaFoldDB" id="A0AA96V8B0"/>
<gene>
    <name evidence="2" type="ORF">MsAm2_14910</name>
</gene>
<dbReference type="GeneID" id="89228914"/>
<keyword evidence="3" id="KW-1185">Reference proteome</keyword>
<reference evidence="2 3" key="1">
    <citation type="submission" date="2023-07" db="EMBL/GenBank/DDBJ databases">
        <title>Closed genome sequence of Methanosarcinaceae archaeon Am2.</title>
        <authorList>
            <person name="Poehlein A."/>
            <person name="Protasov E."/>
            <person name="Platt K."/>
            <person name="Reeh H."/>
            <person name="Daniel R."/>
            <person name="Brune A."/>
        </authorList>
    </citation>
    <scope>NUCLEOTIDE SEQUENCE [LARGE SCALE GENOMIC DNA]</scope>
    <source>
        <strain evidence="2 3">Am2</strain>
    </source>
</reference>
<sequence>MFKNRIAAGLFVLFFLILYLPSCFAKNEQCTIGTGYSLPETTVHIWMAGIALVVLFGIVSFLIKLKLDRMKEIKKR</sequence>
<name>A0AA96V8B0_9EURY</name>
<keyword evidence="1" id="KW-1133">Transmembrane helix</keyword>
<protein>
    <recommendedName>
        <fullName evidence="4">CcmD family protein</fullName>
    </recommendedName>
</protein>
<evidence type="ECO:0000313" key="2">
    <source>
        <dbReference type="EMBL" id="WNY27686.1"/>
    </source>
</evidence>
<feature type="transmembrane region" description="Helical" evidence="1">
    <location>
        <begin position="45"/>
        <end position="67"/>
    </location>
</feature>
<organism evidence="2 3">
    <name type="scientific">Methanolapillus ohkumae</name>
    <dbReference type="NCBI Taxonomy" id="3028298"/>
    <lineage>
        <taxon>Archaea</taxon>
        <taxon>Methanobacteriati</taxon>
        <taxon>Methanobacteriota</taxon>
        <taxon>Stenosarchaea group</taxon>
        <taxon>Methanomicrobia</taxon>
        <taxon>Methanosarcinales</taxon>
        <taxon>Methanosarcinaceae</taxon>
        <taxon>Methanolapillus</taxon>
    </lineage>
</organism>